<sequence>MSLIQIINQILSSGQYKSVLAPLKGLRNGAVYGAKIRAPHALVMTFLFKGGPLMNQLKGILEATFTHSKNLASFVFIYKSISSVLEKLQGDRYQFHSFVAAFIGGYIVFGRYNKINEQINLYLLSRILYALAKLAVEKGAIPKPKGEPFPIFGALVWGIVLWLFEHHRSTLQPSLKSSMTYLYDDSNVWHSIKDFLLFNKSAN</sequence>
<gene>
    <name evidence="1" type="ORF">DGYR_LOCUS8786</name>
</gene>
<dbReference type="PANTHER" id="PTHR15460:SF3">
    <property type="entry name" value="PEROXISOMAL MEMBRANE PROTEIN 4"/>
    <property type="match status" value="1"/>
</dbReference>
<dbReference type="PANTHER" id="PTHR15460">
    <property type="entry name" value="PEROXISOMAL MEMBRANE PROTEIN 4"/>
    <property type="match status" value="1"/>
</dbReference>
<evidence type="ECO:0000313" key="1">
    <source>
        <dbReference type="EMBL" id="CAD5120737.1"/>
    </source>
</evidence>
<protein>
    <submittedName>
        <fullName evidence="1">DgyrCDS9296</fullName>
    </submittedName>
</protein>
<dbReference type="EMBL" id="CAJFCJ010000013">
    <property type="protein sequence ID" value="CAD5120737.1"/>
    <property type="molecule type" value="Genomic_DNA"/>
</dbReference>
<accession>A0A7I8VWK6</accession>
<dbReference type="InterPro" id="IPR019531">
    <property type="entry name" value="Pmp4"/>
</dbReference>
<comment type="caution">
    <text evidence="1">The sequence shown here is derived from an EMBL/GenBank/DDBJ whole genome shotgun (WGS) entry which is preliminary data.</text>
</comment>
<reference evidence="1 2" key="1">
    <citation type="submission" date="2020-08" db="EMBL/GenBank/DDBJ databases">
        <authorList>
            <person name="Hejnol A."/>
        </authorList>
    </citation>
    <scope>NUCLEOTIDE SEQUENCE [LARGE SCALE GENOMIC DNA]</scope>
</reference>
<dbReference type="OrthoDB" id="39659at2759"/>
<proteinExistence type="predicted"/>
<dbReference type="Pfam" id="PF02466">
    <property type="entry name" value="Tim17"/>
    <property type="match status" value="1"/>
</dbReference>
<dbReference type="Proteomes" id="UP000549394">
    <property type="component" value="Unassembled WGS sequence"/>
</dbReference>
<dbReference type="GO" id="GO:0005778">
    <property type="term" value="C:peroxisomal membrane"/>
    <property type="evidence" value="ECO:0007669"/>
    <property type="project" value="TreeGrafter"/>
</dbReference>
<dbReference type="PIRSF" id="PIRSF013674">
    <property type="entry name" value="PXMP4"/>
    <property type="match status" value="1"/>
</dbReference>
<name>A0A7I8VWK6_9ANNE</name>
<keyword evidence="2" id="KW-1185">Reference proteome</keyword>
<dbReference type="AlphaFoldDB" id="A0A7I8VWK6"/>
<organism evidence="1 2">
    <name type="scientific">Dimorphilus gyrociliatus</name>
    <dbReference type="NCBI Taxonomy" id="2664684"/>
    <lineage>
        <taxon>Eukaryota</taxon>
        <taxon>Metazoa</taxon>
        <taxon>Spiralia</taxon>
        <taxon>Lophotrochozoa</taxon>
        <taxon>Annelida</taxon>
        <taxon>Polychaeta</taxon>
        <taxon>Polychaeta incertae sedis</taxon>
        <taxon>Dinophilidae</taxon>
        <taxon>Dimorphilus</taxon>
    </lineage>
</organism>
<evidence type="ECO:0000313" key="2">
    <source>
        <dbReference type="Proteomes" id="UP000549394"/>
    </source>
</evidence>